<gene>
    <name evidence="4" type="ORF">HHK36_019055</name>
</gene>
<dbReference type="EMBL" id="JABCRI010000013">
    <property type="protein sequence ID" value="KAF8395114.1"/>
    <property type="molecule type" value="Genomic_DNA"/>
</dbReference>
<organism evidence="4 5">
    <name type="scientific">Tetracentron sinense</name>
    <name type="common">Spur-leaf</name>
    <dbReference type="NCBI Taxonomy" id="13715"/>
    <lineage>
        <taxon>Eukaryota</taxon>
        <taxon>Viridiplantae</taxon>
        <taxon>Streptophyta</taxon>
        <taxon>Embryophyta</taxon>
        <taxon>Tracheophyta</taxon>
        <taxon>Spermatophyta</taxon>
        <taxon>Magnoliopsida</taxon>
        <taxon>Trochodendrales</taxon>
        <taxon>Trochodendraceae</taxon>
        <taxon>Tetracentron</taxon>
    </lineage>
</organism>
<feature type="region of interest" description="Disordered" evidence="3">
    <location>
        <begin position="42"/>
        <end position="67"/>
    </location>
</feature>
<dbReference type="GO" id="GO:0005634">
    <property type="term" value="C:nucleus"/>
    <property type="evidence" value="ECO:0007669"/>
    <property type="project" value="TreeGrafter"/>
</dbReference>
<dbReference type="InterPro" id="IPR040389">
    <property type="entry name" value="SMR"/>
</dbReference>
<evidence type="ECO:0000313" key="5">
    <source>
        <dbReference type="Proteomes" id="UP000655225"/>
    </source>
</evidence>
<feature type="compositionally biased region" description="Polar residues" evidence="3">
    <location>
        <begin position="120"/>
        <end position="133"/>
    </location>
</feature>
<dbReference type="PANTHER" id="PTHR33142">
    <property type="entry name" value="CYCLIN-DEPENDENT PROTEIN KINASE INHIBITOR SMR13"/>
    <property type="match status" value="1"/>
</dbReference>
<dbReference type="Proteomes" id="UP000655225">
    <property type="component" value="Unassembled WGS sequence"/>
</dbReference>
<keyword evidence="1" id="KW-0649">Protein kinase inhibitor</keyword>
<name>A0A834YTD0_TETSI</name>
<evidence type="ECO:0000256" key="2">
    <source>
        <dbReference type="ARBA" id="ARBA00023306"/>
    </source>
</evidence>
<dbReference type="PANTHER" id="PTHR33142:SF65">
    <property type="entry name" value="CYCLIN-DEPENDENT PROTEIN KINASE INHIBITOR SMR2-LIKE"/>
    <property type="match status" value="1"/>
</dbReference>
<keyword evidence="2" id="KW-0131">Cell cycle</keyword>
<comment type="caution">
    <text evidence="4">The sequence shown here is derived from an EMBL/GenBank/DDBJ whole genome shotgun (WGS) entry which is preliminary data.</text>
</comment>
<reference evidence="4 5" key="1">
    <citation type="submission" date="2020-04" db="EMBL/GenBank/DDBJ databases">
        <title>Plant Genome Project.</title>
        <authorList>
            <person name="Zhang R.-G."/>
        </authorList>
    </citation>
    <scope>NUCLEOTIDE SEQUENCE [LARGE SCALE GENOMIC DNA]</scope>
    <source>
        <strain evidence="4">YNK0</strain>
        <tissue evidence="4">Leaf</tissue>
    </source>
</reference>
<evidence type="ECO:0000256" key="3">
    <source>
        <dbReference type="SAM" id="MobiDB-lite"/>
    </source>
</evidence>
<proteinExistence type="predicted"/>
<evidence type="ECO:0000313" key="4">
    <source>
        <dbReference type="EMBL" id="KAF8395114.1"/>
    </source>
</evidence>
<feature type="compositionally biased region" description="Basic and acidic residues" evidence="3">
    <location>
        <begin position="47"/>
        <end position="67"/>
    </location>
</feature>
<dbReference type="GO" id="GO:0032875">
    <property type="term" value="P:regulation of DNA endoreduplication"/>
    <property type="evidence" value="ECO:0007669"/>
    <property type="project" value="InterPro"/>
</dbReference>
<protein>
    <submittedName>
        <fullName evidence="4">Uncharacterized protein</fullName>
    </submittedName>
</protein>
<dbReference type="AlphaFoldDB" id="A0A834YTD0"/>
<sequence length="162" mass="18747">MVGGIFKFNTEYEDEPFLGEKDPKAMEVLFLLRSTLEFPDGCQIPTSEDHELPRPDEEQHQEEEKKEEKCKVVDSFVELKMLTLSEFKVDHDEDGFRTPTYLDNKIQVKQCPPAPRKPKSLSSMKRTASSNLPQQIRIDLKDIASLFGHKFKRVRGSDDDMK</sequence>
<keyword evidence="5" id="KW-1185">Reference proteome</keyword>
<accession>A0A834YTD0</accession>
<feature type="region of interest" description="Disordered" evidence="3">
    <location>
        <begin position="106"/>
        <end position="133"/>
    </location>
</feature>
<dbReference type="GO" id="GO:0004860">
    <property type="term" value="F:protein kinase inhibitor activity"/>
    <property type="evidence" value="ECO:0007669"/>
    <property type="project" value="UniProtKB-KW"/>
</dbReference>
<dbReference type="OrthoDB" id="1933617at2759"/>
<evidence type="ECO:0000256" key="1">
    <source>
        <dbReference type="ARBA" id="ARBA00023013"/>
    </source>
</evidence>